<accession>A0A432LZW6</accession>
<dbReference type="SMART" id="SM00923">
    <property type="entry name" value="MbtH"/>
    <property type="match status" value="1"/>
</dbReference>
<organism evidence="2 3">
    <name type="scientific">Dyella choica</name>
    <dbReference type="NCBI Taxonomy" id="1927959"/>
    <lineage>
        <taxon>Bacteria</taxon>
        <taxon>Pseudomonadati</taxon>
        <taxon>Pseudomonadota</taxon>
        <taxon>Gammaproteobacteria</taxon>
        <taxon>Lysobacterales</taxon>
        <taxon>Rhodanobacteraceae</taxon>
        <taxon>Dyella</taxon>
    </lineage>
</organism>
<feature type="domain" description="MbtH-like" evidence="1">
    <location>
        <begin position="3"/>
        <end position="53"/>
    </location>
</feature>
<dbReference type="Pfam" id="PF03621">
    <property type="entry name" value="MbtH"/>
    <property type="match status" value="1"/>
</dbReference>
<dbReference type="PANTHER" id="PTHR38444:SF1">
    <property type="entry name" value="ENTEROBACTIN BIOSYNTHESIS PROTEIN YBDZ"/>
    <property type="match status" value="1"/>
</dbReference>
<dbReference type="RefSeq" id="WP_126687008.1">
    <property type="nucleotide sequence ID" value="NZ_RYYV01000032.1"/>
</dbReference>
<name>A0A432LZW6_9GAMM</name>
<evidence type="ECO:0000259" key="1">
    <source>
        <dbReference type="SMART" id="SM00923"/>
    </source>
</evidence>
<dbReference type="OrthoDB" id="7584480at2"/>
<sequence length="72" mass="8482">MTNPFDDSNGTFFVLVNHEEQYSLWPEFAQIPAGWTVKFGPDKRQECLDYVEQNWVDMRPRSLIEAMEAERA</sequence>
<dbReference type="InterPro" id="IPR038020">
    <property type="entry name" value="MbtH-like_sf"/>
</dbReference>
<dbReference type="Proteomes" id="UP000274358">
    <property type="component" value="Unassembled WGS sequence"/>
</dbReference>
<dbReference type="GO" id="GO:0005829">
    <property type="term" value="C:cytosol"/>
    <property type="evidence" value="ECO:0007669"/>
    <property type="project" value="TreeGrafter"/>
</dbReference>
<dbReference type="PANTHER" id="PTHR38444">
    <property type="entry name" value="ENTEROBACTIN BIOSYNTHESIS PROTEIN YBDZ"/>
    <property type="match status" value="1"/>
</dbReference>
<evidence type="ECO:0000313" key="3">
    <source>
        <dbReference type="Proteomes" id="UP000274358"/>
    </source>
</evidence>
<comment type="caution">
    <text evidence="2">The sequence shown here is derived from an EMBL/GenBank/DDBJ whole genome shotgun (WGS) entry which is preliminary data.</text>
</comment>
<dbReference type="InterPro" id="IPR005153">
    <property type="entry name" value="MbtH-like_dom"/>
</dbReference>
<dbReference type="SUPFAM" id="SSF160582">
    <property type="entry name" value="MbtH-like"/>
    <property type="match status" value="1"/>
</dbReference>
<dbReference type="AlphaFoldDB" id="A0A432LZW6"/>
<dbReference type="EMBL" id="RYYV01000032">
    <property type="protein sequence ID" value="RUL69471.1"/>
    <property type="molecule type" value="Genomic_DNA"/>
</dbReference>
<dbReference type="InterPro" id="IPR037407">
    <property type="entry name" value="MLP_fam"/>
</dbReference>
<gene>
    <name evidence="2" type="ORF">EKH80_22295</name>
</gene>
<evidence type="ECO:0000313" key="2">
    <source>
        <dbReference type="EMBL" id="RUL69471.1"/>
    </source>
</evidence>
<dbReference type="GO" id="GO:0019290">
    <property type="term" value="P:siderophore biosynthetic process"/>
    <property type="evidence" value="ECO:0007669"/>
    <property type="project" value="TreeGrafter"/>
</dbReference>
<dbReference type="Gene3D" id="3.90.820.10">
    <property type="entry name" value="Structural Genomics, Unknown Function 30-nov-00 1gh9 Mol_id"/>
    <property type="match status" value="1"/>
</dbReference>
<protein>
    <submittedName>
        <fullName evidence="2">MbtH family protein</fullName>
    </submittedName>
</protein>
<reference evidence="2 3" key="1">
    <citation type="submission" date="2018-12" db="EMBL/GenBank/DDBJ databases">
        <title>Dyella dinghuensis sp. nov. DHOA06 and Dyella choica sp. nov. 4M-K27, isolated from forest soil.</title>
        <authorList>
            <person name="Qiu L.-H."/>
            <person name="Gao Z.-H."/>
        </authorList>
    </citation>
    <scope>NUCLEOTIDE SEQUENCE [LARGE SCALE GENOMIC DNA]</scope>
    <source>
        <strain evidence="2 3">4M-K27</strain>
    </source>
</reference>
<keyword evidence="3" id="KW-1185">Reference proteome</keyword>
<proteinExistence type="predicted"/>